<gene>
    <name evidence="1" type="ORF">C8Q69DRAFT_75603</name>
</gene>
<accession>A0A443HMA3</accession>
<dbReference type="AlphaFoldDB" id="A0A443HMA3"/>
<sequence>MAKELFPDFGLFANMCRRHGPIVKNLLIHVLFWFNTEFKMPKTHNNELQSSLSDGVLFPMLTRPRTPETITPSSRPGLEDSIEEIASQLIQPYTRNEQEWLRKACLSRDNYSRVLTKLPDENSQLEIAGEIVTSTECAHIILFSMGTWRSDSEYYLKSQIWVTLDRYFPSLHRFGST</sequence>
<evidence type="ECO:0000313" key="2">
    <source>
        <dbReference type="Proteomes" id="UP000283841"/>
    </source>
</evidence>
<name>A0A443HMA3_BYSSP</name>
<protein>
    <recommendedName>
        <fullName evidence="3">HNH nuclease domain-containing protein</fullName>
    </recommendedName>
</protein>
<dbReference type="Proteomes" id="UP000283841">
    <property type="component" value="Unassembled WGS sequence"/>
</dbReference>
<dbReference type="EMBL" id="RCNU01000011">
    <property type="protein sequence ID" value="RWQ92944.1"/>
    <property type="molecule type" value="Genomic_DNA"/>
</dbReference>
<evidence type="ECO:0008006" key="3">
    <source>
        <dbReference type="Google" id="ProtNLM"/>
    </source>
</evidence>
<dbReference type="STRING" id="264951.A0A443HMA3"/>
<proteinExistence type="predicted"/>
<reference evidence="1 2" key="1">
    <citation type="journal article" date="2018" name="Front. Microbiol.">
        <title>Genomic and genetic insights into a cosmopolitan fungus, Paecilomyces variotii (Eurotiales).</title>
        <authorList>
            <person name="Urquhart A.S."/>
            <person name="Mondo S.J."/>
            <person name="Makela M.R."/>
            <person name="Hane J.K."/>
            <person name="Wiebenga A."/>
            <person name="He G."/>
            <person name="Mihaltcheva S."/>
            <person name="Pangilinan J."/>
            <person name="Lipzen A."/>
            <person name="Barry K."/>
            <person name="de Vries R.P."/>
            <person name="Grigoriev I.V."/>
            <person name="Idnurm A."/>
        </authorList>
    </citation>
    <scope>NUCLEOTIDE SEQUENCE [LARGE SCALE GENOMIC DNA]</scope>
    <source>
        <strain evidence="1 2">CBS 101075</strain>
    </source>
</reference>
<comment type="caution">
    <text evidence="1">The sequence shown here is derived from an EMBL/GenBank/DDBJ whole genome shotgun (WGS) entry which is preliminary data.</text>
</comment>
<dbReference type="VEuPathDB" id="FungiDB:C8Q69DRAFT_75603"/>
<evidence type="ECO:0000313" key="1">
    <source>
        <dbReference type="EMBL" id="RWQ92944.1"/>
    </source>
</evidence>
<dbReference type="RefSeq" id="XP_028482589.1">
    <property type="nucleotide sequence ID" value="XM_028634003.1"/>
</dbReference>
<dbReference type="GeneID" id="39603280"/>
<keyword evidence="2" id="KW-1185">Reference proteome</keyword>
<organism evidence="1 2">
    <name type="scientific">Byssochlamys spectabilis</name>
    <name type="common">Paecilomyces variotii</name>
    <dbReference type="NCBI Taxonomy" id="264951"/>
    <lineage>
        <taxon>Eukaryota</taxon>
        <taxon>Fungi</taxon>
        <taxon>Dikarya</taxon>
        <taxon>Ascomycota</taxon>
        <taxon>Pezizomycotina</taxon>
        <taxon>Eurotiomycetes</taxon>
        <taxon>Eurotiomycetidae</taxon>
        <taxon>Eurotiales</taxon>
        <taxon>Thermoascaceae</taxon>
        <taxon>Paecilomyces</taxon>
    </lineage>
</organism>